<keyword evidence="3" id="KW-1185">Reference proteome</keyword>
<dbReference type="RefSeq" id="WP_345030841.1">
    <property type="nucleotide sequence ID" value="NZ_BAABEY010000029.1"/>
</dbReference>
<dbReference type="Gene3D" id="3.40.30.10">
    <property type="entry name" value="Glutaredoxin"/>
    <property type="match status" value="1"/>
</dbReference>
<dbReference type="InterPro" id="IPR024705">
    <property type="entry name" value="Ssp411"/>
</dbReference>
<dbReference type="SUPFAM" id="SSF48208">
    <property type="entry name" value="Six-hairpin glycosidases"/>
    <property type="match status" value="1"/>
</dbReference>
<dbReference type="EMBL" id="BAABEY010000029">
    <property type="protein sequence ID" value="GAA4443126.1"/>
    <property type="molecule type" value="Genomic_DNA"/>
</dbReference>
<dbReference type="Pfam" id="PF03190">
    <property type="entry name" value="Thioredox_DsbH"/>
    <property type="match status" value="1"/>
</dbReference>
<dbReference type="PANTHER" id="PTHR42899:SF1">
    <property type="entry name" value="SPERMATOGENESIS-ASSOCIATED PROTEIN 20"/>
    <property type="match status" value="1"/>
</dbReference>
<comment type="caution">
    <text evidence="2">The sequence shown here is derived from an EMBL/GenBank/DDBJ whole genome shotgun (WGS) entry which is preliminary data.</text>
</comment>
<evidence type="ECO:0000313" key="3">
    <source>
        <dbReference type="Proteomes" id="UP001501508"/>
    </source>
</evidence>
<dbReference type="Proteomes" id="UP001501508">
    <property type="component" value="Unassembled WGS sequence"/>
</dbReference>
<sequence>MANQLIHETSPYLLQHAHNPVDWYPWGDEALAKARSQKKPILVSIGYSACHWCHVMERESFENEAIAEIMNHDFVCIKVDREERPDIDAIYMDAVQAMGVRGGWPLNVFLLEDARPFYGLTYLPPANWAQLLESIRDAYSGHYEELKKSADGFTENLNLSEVQKYGLSAESASLSAEELDLVFDRLKRHFDTEKGGMDRAPKFPMPAIYKFLLRYYDLTQHPEALQQVELSLNRMALGGIYDHVGGGWARYSVDDEWFIPHFEKMLYDNGQLLSLYAEAFALTRNPLYAQRIHQTVAWLEREMQSPEGGFYSALDADSEGEEGKFYTWHMAELQQVLGEDADWFCRLYGFSAHGNWEHGQNHLHLTELPGATAKAKGLEIENLDERLSDILQRLFKARENRVRPGLDDKILASWNGLALRGLTDVYKATQSDSVRELAIRNAGFIREKLIVNGRLMRTYKGEARIPGFLEDYAAVIDAFTALYQVTFDEQWVDLARQLADYTIEHFLDREEGFFVFSDTTAEPLIARKTELFDNVIPASNSMLAHALFQLGHLLDHEIYLTLARDMAKKMIRLITNDAQWVANWAALHCQMASPTAEIVIIGPEAEAFRKDLDRFFIPNKVVLGSETVSSLPLAEGKVAVNGKTTVYVCFDKTCRLPVHSVEEAMRLLQDAG</sequence>
<dbReference type="InterPro" id="IPR008928">
    <property type="entry name" value="6-hairpin_glycosidase_sf"/>
</dbReference>
<dbReference type="PANTHER" id="PTHR42899">
    <property type="entry name" value="SPERMATOGENESIS-ASSOCIATED PROTEIN 20"/>
    <property type="match status" value="1"/>
</dbReference>
<dbReference type="InterPro" id="IPR004879">
    <property type="entry name" value="Ssp411-like_TRX"/>
</dbReference>
<dbReference type="InterPro" id="IPR036249">
    <property type="entry name" value="Thioredoxin-like_sf"/>
</dbReference>
<proteinExistence type="predicted"/>
<accession>A0ABP8M620</accession>
<reference evidence="3" key="1">
    <citation type="journal article" date="2019" name="Int. J. Syst. Evol. Microbiol.">
        <title>The Global Catalogue of Microorganisms (GCM) 10K type strain sequencing project: providing services to taxonomists for standard genome sequencing and annotation.</title>
        <authorList>
            <consortium name="The Broad Institute Genomics Platform"/>
            <consortium name="The Broad Institute Genome Sequencing Center for Infectious Disease"/>
            <person name="Wu L."/>
            <person name="Ma J."/>
        </authorList>
    </citation>
    <scope>NUCLEOTIDE SEQUENCE [LARGE SCALE GENOMIC DNA]</scope>
    <source>
        <strain evidence="3">JCM 31920</strain>
    </source>
</reference>
<protein>
    <submittedName>
        <fullName evidence="2">Thioredoxin domain-containing protein</fullName>
    </submittedName>
</protein>
<dbReference type="PIRSF" id="PIRSF006402">
    <property type="entry name" value="UCP006402_thioredoxin"/>
    <property type="match status" value="1"/>
</dbReference>
<gene>
    <name evidence="2" type="ORF">GCM10023091_31040</name>
</gene>
<name>A0ABP8M620_9BACT</name>
<feature type="domain" description="Spermatogenesis-associated protein 20-like TRX" evidence="1">
    <location>
        <begin position="3"/>
        <end position="157"/>
    </location>
</feature>
<dbReference type="SUPFAM" id="SSF52833">
    <property type="entry name" value="Thioredoxin-like"/>
    <property type="match status" value="1"/>
</dbReference>
<dbReference type="Gene3D" id="1.50.10.20">
    <property type="match status" value="1"/>
</dbReference>
<evidence type="ECO:0000259" key="1">
    <source>
        <dbReference type="Pfam" id="PF03190"/>
    </source>
</evidence>
<evidence type="ECO:0000313" key="2">
    <source>
        <dbReference type="EMBL" id="GAA4443126.1"/>
    </source>
</evidence>
<organism evidence="2 3">
    <name type="scientific">Ravibacter arvi</name>
    <dbReference type="NCBI Taxonomy" id="2051041"/>
    <lineage>
        <taxon>Bacteria</taxon>
        <taxon>Pseudomonadati</taxon>
        <taxon>Bacteroidota</taxon>
        <taxon>Cytophagia</taxon>
        <taxon>Cytophagales</taxon>
        <taxon>Spirosomataceae</taxon>
        <taxon>Ravibacter</taxon>
    </lineage>
</organism>
<dbReference type="CDD" id="cd02955">
    <property type="entry name" value="SSP411"/>
    <property type="match status" value="1"/>
</dbReference>